<evidence type="ECO:0000256" key="1">
    <source>
        <dbReference type="SAM" id="MobiDB-lite"/>
    </source>
</evidence>
<organism evidence="3 4">
    <name type="scientific">Novosphingobium pituita</name>
    <dbReference type="NCBI Taxonomy" id="3056842"/>
    <lineage>
        <taxon>Bacteria</taxon>
        <taxon>Pseudomonadati</taxon>
        <taxon>Pseudomonadota</taxon>
        <taxon>Alphaproteobacteria</taxon>
        <taxon>Sphingomonadales</taxon>
        <taxon>Sphingomonadaceae</taxon>
        <taxon>Novosphingobium</taxon>
    </lineage>
</organism>
<proteinExistence type="predicted"/>
<reference evidence="3 4" key="1">
    <citation type="submission" date="2023-06" db="EMBL/GenBank/DDBJ databases">
        <title>Draft genome sequence of Novosphingobium sp. strain IK01.</title>
        <authorList>
            <person name="Hatamoto M."/>
            <person name="Ikarashi T."/>
            <person name="Yamaguchi T."/>
        </authorList>
    </citation>
    <scope>NUCLEOTIDE SEQUENCE [LARGE SCALE GENOMIC DNA]</scope>
    <source>
        <strain evidence="3 4">IK01</strain>
    </source>
</reference>
<keyword evidence="4" id="KW-1185">Reference proteome</keyword>
<dbReference type="SUPFAM" id="SSF56003">
    <property type="entry name" value="Molybdenum cofactor-binding domain"/>
    <property type="match status" value="2"/>
</dbReference>
<dbReference type="EMBL" id="BTFW01000001">
    <property type="protein sequence ID" value="GMM59632.1"/>
    <property type="molecule type" value="Genomic_DNA"/>
</dbReference>
<dbReference type="SMART" id="SM01008">
    <property type="entry name" value="Ald_Xan_dh_C"/>
    <property type="match status" value="1"/>
</dbReference>
<dbReference type="Gene3D" id="3.90.1170.50">
    <property type="entry name" value="Aldehyde oxidase/xanthine dehydrogenase, a/b hammerhead"/>
    <property type="match status" value="1"/>
</dbReference>
<dbReference type="InterPro" id="IPR046867">
    <property type="entry name" value="AldOxase/xan_DH_MoCoBD2"/>
</dbReference>
<protein>
    <submittedName>
        <fullName evidence="3">Xanthine dehydrogenase family protein molybdopterin-binding subunit</fullName>
    </submittedName>
</protein>
<dbReference type="InterPro" id="IPR037165">
    <property type="entry name" value="AldOxase/xan_DH_Mopterin-bd_sf"/>
</dbReference>
<evidence type="ECO:0000313" key="4">
    <source>
        <dbReference type="Proteomes" id="UP001187221"/>
    </source>
</evidence>
<dbReference type="PANTHER" id="PTHR47495">
    <property type="entry name" value="ALDEHYDE DEHYDROGENASE"/>
    <property type="match status" value="1"/>
</dbReference>
<feature type="domain" description="Aldehyde oxidase/xanthine dehydrogenase a/b hammerhead" evidence="2">
    <location>
        <begin position="239"/>
        <end position="318"/>
    </location>
</feature>
<dbReference type="InterPro" id="IPR012368">
    <property type="entry name" value="OxRdtase_Mopterin-bd_su_IorB"/>
</dbReference>
<sequence length="761" mass="80934">MSIETASTIQDLSEEPIGAMGAPDRVDGHPANVSRRGFLAGTAGAGAGAFVLGVGLPVGKARAAVPASAPAIRVPAFLSVKPDGTVHLLSPFMEGGQGIFTALAQIIGEEMDADPASFVVEAAPVSPDYLVAQGGRRVTGGSRSVRSSYATMRKLGATARFMLMRAGADHLGVPMAQLSTEPGRVVHAASGRSVAYGALAPHALDMPAPPPGSVTLRDKADFRWIGKPVARLDVYVKSTGKAKYAIDTKVEGMVHAAVQHAPRLGLTVGTIRNEGQIKAMRGVISVHRLPGAVAVVAAHWWDARKAVEAAQVDWQEPATHDGMRYMPADFDSAAFRDGLAKGQGPEDVAEHEGDVAAALASARTRVEAVYHSQYLAHGQLEPPSATAHFRPDGVLELWTPNQAPDMFVADIVRRTGLPPEKIILHSPMLGGFFGRHFLYNTSNPFPQAIQLAKEVGRPVKLIWSREEEFLRDAVRPMASVRFQAGLDANGMPVALNVVSATEGPTEAIANARGAGIDPAAVEGLAGKKYAIPNTRIAQRYVKNPTVMGYWRSVGNSMNDFFYEGFLDELADKGGQDPYDLRLHLLQDNRRLTTLLKAAVELSGGWKRGPFKAPDGSLRARGLAMASPFGSETAAVAEVSIRDGQVRVHEVWQAIDPGSIVNPAIVEAQVNSAVALGVSQVLFEEVAYENGQPVARNFDTYPILPLEQMPRVHVRIVESGEAMGGIGEPGLPAIPPAVANAVSHLTGQRVRSMPLSRLKFTA</sequence>
<feature type="compositionally biased region" description="Polar residues" evidence="1">
    <location>
        <begin position="1"/>
        <end position="11"/>
    </location>
</feature>
<dbReference type="InterPro" id="IPR006311">
    <property type="entry name" value="TAT_signal"/>
</dbReference>
<name>A0ABQ6P460_9SPHN</name>
<dbReference type="Pfam" id="PF20256">
    <property type="entry name" value="MoCoBD_2"/>
    <property type="match status" value="2"/>
</dbReference>
<evidence type="ECO:0000259" key="2">
    <source>
        <dbReference type="SMART" id="SM01008"/>
    </source>
</evidence>
<dbReference type="InterPro" id="IPR008274">
    <property type="entry name" value="AldOxase/xan_DH_MoCoBD1"/>
</dbReference>
<dbReference type="InterPro" id="IPR000674">
    <property type="entry name" value="Ald_Oxase/Xan_DH_a/b"/>
</dbReference>
<feature type="region of interest" description="Disordered" evidence="1">
    <location>
        <begin position="1"/>
        <end position="26"/>
    </location>
</feature>
<dbReference type="Proteomes" id="UP001187221">
    <property type="component" value="Unassembled WGS sequence"/>
</dbReference>
<dbReference type="PIRSF" id="PIRSF036389">
    <property type="entry name" value="IOR_B"/>
    <property type="match status" value="1"/>
</dbReference>
<evidence type="ECO:0000313" key="3">
    <source>
        <dbReference type="EMBL" id="GMM59632.1"/>
    </source>
</evidence>
<dbReference type="Gene3D" id="3.30.365.10">
    <property type="entry name" value="Aldehyde oxidase/xanthine dehydrogenase, molybdopterin binding domain"/>
    <property type="match status" value="4"/>
</dbReference>
<gene>
    <name evidence="3" type="ORF">NUTIK01_04090</name>
</gene>
<dbReference type="Pfam" id="PF02738">
    <property type="entry name" value="MoCoBD_1"/>
    <property type="match status" value="1"/>
</dbReference>
<dbReference type="InterPro" id="IPR052516">
    <property type="entry name" value="N-heterocyclic_Hydroxylase"/>
</dbReference>
<dbReference type="PROSITE" id="PS51318">
    <property type="entry name" value="TAT"/>
    <property type="match status" value="1"/>
</dbReference>
<accession>A0ABQ6P460</accession>
<dbReference type="RefSeq" id="WP_317973484.1">
    <property type="nucleotide sequence ID" value="NZ_BTFW01000001.1"/>
</dbReference>
<dbReference type="PANTHER" id="PTHR47495:SF2">
    <property type="entry name" value="ALDEHYDE DEHYDROGENASE"/>
    <property type="match status" value="1"/>
</dbReference>
<comment type="caution">
    <text evidence="3">The sequence shown here is derived from an EMBL/GenBank/DDBJ whole genome shotgun (WGS) entry which is preliminary data.</text>
</comment>